<evidence type="ECO:0000256" key="2">
    <source>
        <dbReference type="ARBA" id="ARBA00022603"/>
    </source>
</evidence>
<dbReference type="EMBL" id="SMRS01000002">
    <property type="protein sequence ID" value="KAA0875699.1"/>
    <property type="molecule type" value="Genomic_DNA"/>
</dbReference>
<feature type="active site" evidence="6">
    <location>
        <position position="394"/>
    </location>
</feature>
<dbReference type="RefSeq" id="WP_149390003.1">
    <property type="nucleotide sequence ID" value="NZ_SMRS01000002.1"/>
</dbReference>
<keyword evidence="5" id="KW-0443">Lipid metabolism</keyword>
<dbReference type="GO" id="GO:0008610">
    <property type="term" value="P:lipid biosynthetic process"/>
    <property type="evidence" value="ECO:0007669"/>
    <property type="project" value="InterPro"/>
</dbReference>
<reference evidence="7 8" key="1">
    <citation type="submission" date="2019-03" db="EMBL/GenBank/DDBJ databases">
        <title>Nitrincola sp. nov. isolated from an Indian soda lake.</title>
        <authorList>
            <person name="Joshi A."/>
            <person name="Thite S.V."/>
            <person name="Joseph N."/>
            <person name="Dhotre D."/>
            <person name="Moorthy M."/>
            <person name="Shouche Y.S."/>
        </authorList>
    </citation>
    <scope>NUCLEOTIDE SEQUENCE [LARGE SCALE GENOMIC DNA]</scope>
    <source>
        <strain evidence="7 8">MEB193</strain>
    </source>
</reference>
<dbReference type="InterPro" id="IPR050723">
    <property type="entry name" value="CFA/CMAS"/>
</dbReference>
<protein>
    <submittedName>
        <fullName evidence="7">Class I SAM-dependent methyltransferase</fullName>
    </submittedName>
</protein>
<dbReference type="PANTHER" id="PTHR43667:SF2">
    <property type="entry name" value="FATTY ACID C-METHYL TRANSFERASE"/>
    <property type="match status" value="1"/>
</dbReference>
<proteinExistence type="inferred from homology"/>
<evidence type="ECO:0000256" key="1">
    <source>
        <dbReference type="ARBA" id="ARBA00010815"/>
    </source>
</evidence>
<keyword evidence="8" id="KW-1185">Reference proteome</keyword>
<dbReference type="Pfam" id="PF02353">
    <property type="entry name" value="CMAS"/>
    <property type="match status" value="1"/>
</dbReference>
<comment type="caution">
    <text evidence="7">The sequence shown here is derived from an EMBL/GenBank/DDBJ whole genome shotgun (WGS) entry which is preliminary data.</text>
</comment>
<keyword evidence="2 7" id="KW-0489">Methyltransferase</keyword>
<evidence type="ECO:0000256" key="4">
    <source>
        <dbReference type="ARBA" id="ARBA00022691"/>
    </source>
</evidence>
<dbReference type="InterPro" id="IPR029063">
    <property type="entry name" value="SAM-dependent_MTases_sf"/>
</dbReference>
<name>A0A5A9W6Q4_9GAMM</name>
<dbReference type="PIRSF" id="PIRSF003085">
    <property type="entry name" value="CMAS"/>
    <property type="match status" value="1"/>
</dbReference>
<dbReference type="Gene3D" id="3.40.50.150">
    <property type="entry name" value="Vaccinia Virus protein VP39"/>
    <property type="match status" value="1"/>
</dbReference>
<evidence type="ECO:0000256" key="5">
    <source>
        <dbReference type="ARBA" id="ARBA00023098"/>
    </source>
</evidence>
<dbReference type="AlphaFoldDB" id="A0A5A9W6Q4"/>
<dbReference type="CDD" id="cd02440">
    <property type="entry name" value="AdoMet_MTases"/>
    <property type="match status" value="1"/>
</dbReference>
<comment type="similarity">
    <text evidence="1">Belongs to the CFA/CMAS family.</text>
</comment>
<evidence type="ECO:0000313" key="7">
    <source>
        <dbReference type="EMBL" id="KAA0875699.1"/>
    </source>
</evidence>
<organism evidence="7 8">
    <name type="scientific">Nitrincola tapanii</name>
    <dbReference type="NCBI Taxonomy" id="1708751"/>
    <lineage>
        <taxon>Bacteria</taxon>
        <taxon>Pseudomonadati</taxon>
        <taxon>Pseudomonadota</taxon>
        <taxon>Gammaproteobacteria</taxon>
        <taxon>Oceanospirillales</taxon>
        <taxon>Oceanospirillaceae</taxon>
        <taxon>Nitrincola</taxon>
    </lineage>
</organism>
<dbReference type="InterPro" id="IPR003333">
    <property type="entry name" value="CMAS"/>
</dbReference>
<sequence>MKPTDTNALSARDLLPEHGWLSRFCFDLILRHLPDLAYGTLDLELPNGQTLQFGQAHEGEPRAELRLHSMKAIRRLISDGLLGWAEGYMAGEWDSPDLVSLIQWALGNEAQLSLISQNSTFWTRLFNKLQHLKRANTRRGSRRNIAYHYDLGNDFYQLWLDPSMTYSSALFTHPEQSLFEAQQAKYRRIAQMLDLKPGQQVLEVGCGWGGFAELAAREFGVRVFGITLSKEQLAYAQARIQQAGLTDLCQFSLTDYRDLKQSYDHIVSIEMFEAVGEENWPTYFNTLKRVLKPGGKAVLQIISIENKRFESYRRDPDFIQRYIFPGGMLPSPERLTHEVRQAGFHLSATHTFGKDYAHTLKLWRHSFLEQWPRIQAQGFDERFKRMWLYYLAYCEGGFDAGSIDVGFYQLESL</sequence>
<evidence type="ECO:0000256" key="3">
    <source>
        <dbReference type="ARBA" id="ARBA00022679"/>
    </source>
</evidence>
<keyword evidence="3 7" id="KW-0808">Transferase</keyword>
<dbReference type="GO" id="GO:0008168">
    <property type="term" value="F:methyltransferase activity"/>
    <property type="evidence" value="ECO:0007669"/>
    <property type="project" value="UniProtKB-KW"/>
</dbReference>
<evidence type="ECO:0000256" key="6">
    <source>
        <dbReference type="PIRSR" id="PIRSR003085-1"/>
    </source>
</evidence>
<accession>A0A5A9W6Q4</accession>
<evidence type="ECO:0000313" key="8">
    <source>
        <dbReference type="Proteomes" id="UP000325302"/>
    </source>
</evidence>
<gene>
    <name evidence="7" type="ORF">E1H14_03120</name>
</gene>
<dbReference type="SUPFAM" id="SSF53335">
    <property type="entry name" value="S-adenosyl-L-methionine-dependent methyltransferases"/>
    <property type="match status" value="1"/>
</dbReference>
<keyword evidence="4" id="KW-0949">S-adenosyl-L-methionine</keyword>
<dbReference type="Proteomes" id="UP000325302">
    <property type="component" value="Unassembled WGS sequence"/>
</dbReference>
<dbReference type="PANTHER" id="PTHR43667">
    <property type="entry name" value="CYCLOPROPANE-FATTY-ACYL-PHOSPHOLIPID SYNTHASE"/>
    <property type="match status" value="1"/>
</dbReference>
<dbReference type="OrthoDB" id="9782855at2"/>
<dbReference type="GO" id="GO:0032259">
    <property type="term" value="P:methylation"/>
    <property type="evidence" value="ECO:0007669"/>
    <property type="project" value="UniProtKB-KW"/>
</dbReference>